<proteinExistence type="predicted"/>
<protein>
    <submittedName>
        <fullName evidence="1">OMP77</fullName>
    </submittedName>
</protein>
<dbReference type="AlphaFoldDB" id="A0A1M4NGG8"/>
<gene>
    <name evidence="1" type="primary">omp77</name>
</gene>
<organism evidence="1">
    <name type="scientific">Helicobacter felis</name>
    <dbReference type="NCBI Taxonomy" id="214"/>
    <lineage>
        <taxon>Bacteria</taxon>
        <taxon>Pseudomonadati</taxon>
        <taxon>Campylobacterota</taxon>
        <taxon>Epsilonproteobacteria</taxon>
        <taxon>Campylobacterales</taxon>
        <taxon>Helicobacteraceae</taxon>
        <taxon>Helicobacter</taxon>
    </lineage>
</organism>
<dbReference type="EMBL" id="LT633104">
    <property type="protein sequence ID" value="SFZ71221.1"/>
    <property type="molecule type" value="Genomic_DNA"/>
</dbReference>
<name>A0A1M4NGG8_HELFE</name>
<dbReference type="RefSeq" id="WP_233706216.1">
    <property type="nucleotide sequence ID" value="NZ_FZNI01000001.1"/>
</dbReference>
<evidence type="ECO:0000313" key="1">
    <source>
        <dbReference type="EMBL" id="SFZ71221.1"/>
    </source>
</evidence>
<dbReference type="InterPro" id="IPR003678">
    <property type="entry name" value="Put_OMP"/>
</dbReference>
<dbReference type="Pfam" id="PF02521">
    <property type="entry name" value="HP_OMP_2"/>
    <property type="match status" value="1"/>
</dbReference>
<sequence length="491" mass="54393">MQDGSCGQTTSRVSAVVFVGSLALGVGSLDAFALSNTYKDIFAYKLGGFADQSAFIGFNNSKIDRKNGIYPTQRYATIVGYLGLDLNFLPKSPSHKIKVKFGGAVGGVLYDGTKNSSEGSVVNDFFGYYNGFMGGYVNILDDDSIPVQNAKYNKATRNYVFSDAYIEYDYKNHFGFKGGRYKSKMEYRGGWTQGFEVYGGGRDFRLTWFSSWGRAFAYGSYIQDWYAARPTMSGNYTKNAQGGWDAHGSKILLGTHAVQFNYSRHKFQLEGFFYFSPKIFNAPGFKVGWDSNPNFSGRGFRSQTTLLAFFPIYYPWMIVKSDGSPAYAFDTPATRTGQSLVIKQRFDFNEFFVVGTFLKNFQNPNFKIGNMGNPAGVLSGDNSIYAGGYSTAFKAGAITGNFGYGGKHFKDTFNWEMQWQWSSAPVSYDGRITLLLGYTFNKILSATVTLAYFGMHTNKGYQAGLNAPCKTGCQGGYQDRSSLTTSLVATF</sequence>
<accession>A0A1M4NGG8</accession>
<reference evidence="1" key="1">
    <citation type="submission" date="2016-10" db="EMBL/GenBank/DDBJ databases">
        <title>Proteomic and phylogenetic analysis of the outer membrane protein repertoire of gastric Helicobacter species.</title>
        <authorList>
            <person name="Joosten M."/>
        </authorList>
    </citation>
    <scope>NUCLEOTIDE SEQUENCE</scope>
    <source>
        <strain evidence="1">DS1</strain>
    </source>
</reference>